<proteinExistence type="predicted"/>
<protein>
    <submittedName>
        <fullName evidence="2">Uncharacterized protein</fullName>
    </submittedName>
</protein>
<keyword evidence="3" id="KW-1185">Reference proteome</keyword>
<organism evidence="2 3">
    <name type="scientific">Clostridium cellulovorans (strain ATCC 35296 / DSM 3052 / OCM 3 / 743B)</name>
    <dbReference type="NCBI Taxonomy" id="573061"/>
    <lineage>
        <taxon>Bacteria</taxon>
        <taxon>Bacillati</taxon>
        <taxon>Bacillota</taxon>
        <taxon>Clostridia</taxon>
        <taxon>Eubacteriales</taxon>
        <taxon>Clostridiaceae</taxon>
        <taxon>Clostridium</taxon>
    </lineage>
</organism>
<evidence type="ECO:0000313" key="3">
    <source>
        <dbReference type="Proteomes" id="UP000002730"/>
    </source>
</evidence>
<evidence type="ECO:0000256" key="1">
    <source>
        <dbReference type="SAM" id="Phobius"/>
    </source>
</evidence>
<dbReference type="AlphaFoldDB" id="D9SSP7"/>
<reference evidence="2 3" key="1">
    <citation type="submission" date="2010-08" db="EMBL/GenBank/DDBJ databases">
        <title>Complete sequence of Clostridium cellulovorans 743B.</title>
        <authorList>
            <consortium name="US DOE Joint Genome Institute"/>
            <person name="Lucas S."/>
            <person name="Copeland A."/>
            <person name="Lapidus A."/>
            <person name="Cheng J.-F."/>
            <person name="Bruce D."/>
            <person name="Goodwin L."/>
            <person name="Pitluck S."/>
            <person name="Chertkov O."/>
            <person name="Detter J.C."/>
            <person name="Han C."/>
            <person name="Tapia R."/>
            <person name="Land M."/>
            <person name="Hauser L."/>
            <person name="Chang Y.-J."/>
            <person name="Jeffries C."/>
            <person name="Kyrpides N."/>
            <person name="Ivanova N."/>
            <person name="Mikhailova N."/>
            <person name="Hemme C.L."/>
            <person name="Woyke T."/>
        </authorList>
    </citation>
    <scope>NUCLEOTIDE SEQUENCE [LARGE SCALE GENOMIC DNA]</scope>
    <source>
        <strain evidence="3">ATCC 35296 / DSM 3052 / OCM 3 / 743B</strain>
    </source>
</reference>
<name>D9SSP7_CLOC7</name>
<feature type="transmembrane region" description="Helical" evidence="1">
    <location>
        <begin position="6"/>
        <end position="24"/>
    </location>
</feature>
<keyword evidence="1" id="KW-0812">Transmembrane</keyword>
<keyword evidence="1" id="KW-1133">Transmembrane helix</keyword>
<sequence length="39" mass="4435">MVSFCTAAFPWVAFSIGLAVFLTYTNSKTKLKKMENKNF</sequence>
<dbReference type="Proteomes" id="UP000002730">
    <property type="component" value="Chromosome"/>
</dbReference>
<dbReference type="EMBL" id="CP002160">
    <property type="protein sequence ID" value="ADL50644.1"/>
    <property type="molecule type" value="Genomic_DNA"/>
</dbReference>
<evidence type="ECO:0000313" key="2">
    <source>
        <dbReference type="EMBL" id="ADL50644.1"/>
    </source>
</evidence>
<gene>
    <name evidence="2" type="ordered locus">Clocel_0874</name>
</gene>
<accession>D9SSP7</accession>
<keyword evidence="1" id="KW-0472">Membrane</keyword>
<dbReference type="HOGENOM" id="CLU_3307309_0_0_9"/>
<dbReference type="KEGG" id="ccb:Clocel_0874"/>